<keyword evidence="2" id="KW-0547">Nucleotide-binding</keyword>
<comment type="similarity">
    <text evidence="2">Belongs to the 5'-nucleotidase family.</text>
</comment>
<dbReference type="Gene3D" id="3.60.21.10">
    <property type="match status" value="1"/>
</dbReference>
<evidence type="ECO:0000313" key="6">
    <source>
        <dbReference type="Proteomes" id="UP001230005"/>
    </source>
</evidence>
<dbReference type="InterPro" id="IPR006179">
    <property type="entry name" value="5_nucleotidase/apyrase"/>
</dbReference>
<dbReference type="SUPFAM" id="SSF55816">
    <property type="entry name" value="5'-nucleotidase (syn. UDP-sugar hydrolase), C-terminal domain"/>
    <property type="match status" value="1"/>
</dbReference>
<dbReference type="EMBL" id="JAUSUG010000031">
    <property type="protein sequence ID" value="MDQ0257622.1"/>
    <property type="molecule type" value="Genomic_DNA"/>
</dbReference>
<dbReference type="SUPFAM" id="SSF56300">
    <property type="entry name" value="Metallo-dependent phosphatases"/>
    <property type="match status" value="1"/>
</dbReference>
<evidence type="ECO:0000259" key="3">
    <source>
        <dbReference type="Pfam" id="PF00149"/>
    </source>
</evidence>
<dbReference type="InterPro" id="IPR006146">
    <property type="entry name" value="5'-Nucleotdase_CS"/>
</dbReference>
<sequence>MSKKRLRILHTNDLHSQLENWPSVTAWLKRRRSEAIANGESVLLFDIGDHADRVHPMTEGLMGKGNVILLNEMKYDAITIGNNEGITFSRDDLNSMYENKNFPVVVCNLFDESGSIPPWAVPYEILTTDNGIRVGITGATVPFKMFYKTLGWDIKDPFDLLKEVVDKLKPEVDILICLSHLGLFEDERLAEEIPCFDYILGAHTHHVLHEGKKINNTWINQAGRSGKYAGEIALTLTETNGKLSLNTEYVESVLLDLLEKDKETEDTIKKLTQKGERELSSSEVVYLNDPMEVSWYNSTPLIELLAQGLREWCEADIGMVNAGVLLDNLPTGKVTFKDVHRICPHPINPAAVMISGEGLLEIIRQAQKKEMVEFPLKGFGFRGKILGEMIFSGLDISNNASYIQDKDVFIHGESLDKNRSYKLATVDMFTLGKIYPAISSIKEKTYFMPEMLRDILAWKLRNLVT</sequence>
<dbReference type="PROSITE" id="PS00785">
    <property type="entry name" value="5_NUCLEOTIDASE_1"/>
    <property type="match status" value="1"/>
</dbReference>
<keyword evidence="2" id="KW-0378">Hydrolase</keyword>
<evidence type="ECO:0000313" key="5">
    <source>
        <dbReference type="EMBL" id="MDQ0257622.1"/>
    </source>
</evidence>
<dbReference type="InterPro" id="IPR029052">
    <property type="entry name" value="Metallo-depent_PP-like"/>
</dbReference>
<dbReference type="PANTHER" id="PTHR11575">
    <property type="entry name" value="5'-NUCLEOTIDASE-RELATED"/>
    <property type="match status" value="1"/>
</dbReference>
<dbReference type="PIRSF" id="PIRSF036361">
    <property type="entry name" value="YunD"/>
    <property type="match status" value="1"/>
</dbReference>
<dbReference type="PRINTS" id="PR01607">
    <property type="entry name" value="APYRASEFAMLY"/>
</dbReference>
<organism evidence="5 6">
    <name type="scientific">Evansella vedderi</name>
    <dbReference type="NCBI Taxonomy" id="38282"/>
    <lineage>
        <taxon>Bacteria</taxon>
        <taxon>Bacillati</taxon>
        <taxon>Bacillota</taxon>
        <taxon>Bacilli</taxon>
        <taxon>Bacillales</taxon>
        <taxon>Bacillaceae</taxon>
        <taxon>Evansella</taxon>
    </lineage>
</organism>
<dbReference type="InterPro" id="IPR036907">
    <property type="entry name" value="5'-Nucleotdase_C_sf"/>
</dbReference>
<evidence type="ECO:0000256" key="2">
    <source>
        <dbReference type="RuleBase" id="RU362119"/>
    </source>
</evidence>
<evidence type="ECO:0000259" key="4">
    <source>
        <dbReference type="Pfam" id="PF02872"/>
    </source>
</evidence>
<dbReference type="InterPro" id="IPR011240">
    <property type="entry name" value="Pesterase_YunD"/>
</dbReference>
<accession>A0ABU0A3P1</accession>
<dbReference type="InterPro" id="IPR004843">
    <property type="entry name" value="Calcineurin-like_PHP"/>
</dbReference>
<name>A0ABU0A3P1_9BACI</name>
<dbReference type="InterPro" id="IPR008334">
    <property type="entry name" value="5'-Nucleotdase_C"/>
</dbReference>
<dbReference type="Pfam" id="PF00149">
    <property type="entry name" value="Metallophos"/>
    <property type="match status" value="1"/>
</dbReference>
<dbReference type="Proteomes" id="UP001230005">
    <property type="component" value="Unassembled WGS sequence"/>
</dbReference>
<dbReference type="CDD" id="cd00845">
    <property type="entry name" value="MPP_UshA_N_like"/>
    <property type="match status" value="1"/>
</dbReference>
<protein>
    <submittedName>
        <fullName evidence="5">2',3'-cyclic-nucleotide 2'-phosphodiesterase (5'-nucleotidase family)</fullName>
    </submittedName>
</protein>
<comment type="caution">
    <text evidence="5">The sequence shown here is derived from an EMBL/GenBank/DDBJ whole genome shotgun (WGS) entry which is preliminary data.</text>
</comment>
<dbReference type="Gene3D" id="3.90.780.10">
    <property type="entry name" value="5'-Nucleotidase, C-terminal domain"/>
    <property type="match status" value="1"/>
</dbReference>
<dbReference type="PANTHER" id="PTHR11575:SF23">
    <property type="entry name" value="5-NUCLEOTIDASE FAMILY PROTEIN"/>
    <property type="match status" value="1"/>
</dbReference>
<feature type="domain" description="Calcineurin-like phosphoesterase" evidence="3">
    <location>
        <begin position="6"/>
        <end position="206"/>
    </location>
</feature>
<evidence type="ECO:0000256" key="1">
    <source>
        <dbReference type="ARBA" id="ARBA00022729"/>
    </source>
</evidence>
<gene>
    <name evidence="5" type="ORF">J2S74_005084</name>
</gene>
<proteinExistence type="inferred from homology"/>
<dbReference type="Pfam" id="PF02872">
    <property type="entry name" value="5_nucleotid_C"/>
    <property type="match status" value="1"/>
</dbReference>
<reference evidence="5 6" key="1">
    <citation type="submission" date="2023-07" db="EMBL/GenBank/DDBJ databases">
        <title>Genomic Encyclopedia of Type Strains, Phase IV (KMG-IV): sequencing the most valuable type-strain genomes for metagenomic binning, comparative biology and taxonomic classification.</title>
        <authorList>
            <person name="Goeker M."/>
        </authorList>
    </citation>
    <scope>NUCLEOTIDE SEQUENCE [LARGE SCALE GENOMIC DNA]</scope>
    <source>
        <strain evidence="5 6">DSM 9768</strain>
    </source>
</reference>
<keyword evidence="1" id="KW-0732">Signal</keyword>
<feature type="domain" description="5'-Nucleotidase C-terminal" evidence="4">
    <location>
        <begin position="295"/>
        <end position="432"/>
    </location>
</feature>
<keyword evidence="6" id="KW-1185">Reference proteome</keyword>